<dbReference type="InterPro" id="IPR001763">
    <property type="entry name" value="Rhodanese-like_dom"/>
</dbReference>
<dbReference type="SUPFAM" id="SSF52821">
    <property type="entry name" value="Rhodanese/Cell cycle control phosphatase"/>
    <property type="match status" value="2"/>
</dbReference>
<feature type="domain" description="Rhodanese" evidence="2">
    <location>
        <begin position="375"/>
        <end position="463"/>
    </location>
</feature>
<dbReference type="SMART" id="SM00450">
    <property type="entry name" value="RHOD"/>
    <property type="match status" value="2"/>
</dbReference>
<evidence type="ECO:0000259" key="2">
    <source>
        <dbReference type="PROSITE" id="PS50206"/>
    </source>
</evidence>
<dbReference type="FunFam" id="3.40.250.10:FF:000049">
    <property type="entry name" value="Phage shock protein E"/>
    <property type="match status" value="1"/>
</dbReference>
<evidence type="ECO:0000256" key="1">
    <source>
        <dbReference type="ARBA" id="ARBA00022723"/>
    </source>
</evidence>
<dbReference type="Gene3D" id="3.40.250.10">
    <property type="entry name" value="Rhodanese-like domain"/>
    <property type="match status" value="2"/>
</dbReference>
<keyword evidence="3" id="KW-0614">Plasmid</keyword>
<dbReference type="GO" id="GO:0046872">
    <property type="term" value="F:metal ion binding"/>
    <property type="evidence" value="ECO:0007669"/>
    <property type="project" value="UniProtKB-KW"/>
</dbReference>
<dbReference type="PANTHER" id="PTHR43084">
    <property type="entry name" value="PERSULFIDE DIOXYGENASE ETHE1"/>
    <property type="match status" value="1"/>
</dbReference>
<evidence type="ECO:0000313" key="3">
    <source>
        <dbReference type="EMBL" id="MCM1983761.1"/>
    </source>
</evidence>
<name>A0ABD4T527_9CYAN</name>
<dbReference type="PROSITE" id="PS50206">
    <property type="entry name" value="RHODANESE_3"/>
    <property type="match status" value="2"/>
</dbReference>
<dbReference type="AlphaFoldDB" id="A0ABD4T527"/>
<dbReference type="CDD" id="cd07724">
    <property type="entry name" value="POD-like_MBL-fold"/>
    <property type="match status" value="1"/>
</dbReference>
<dbReference type="Gene3D" id="3.60.15.10">
    <property type="entry name" value="Ribonuclease Z/Hydroxyacylglutathione hydrolase-like"/>
    <property type="match status" value="1"/>
</dbReference>
<dbReference type="InterPro" id="IPR001279">
    <property type="entry name" value="Metallo-B-lactamas"/>
</dbReference>
<dbReference type="SUPFAM" id="SSF56281">
    <property type="entry name" value="Metallo-hydrolase/oxidoreductase"/>
    <property type="match status" value="1"/>
</dbReference>
<dbReference type="InterPro" id="IPR044528">
    <property type="entry name" value="POD-like_MBL-fold"/>
</dbReference>
<evidence type="ECO:0000313" key="4">
    <source>
        <dbReference type="Proteomes" id="UP000031561"/>
    </source>
</evidence>
<accession>A0ABD4T527</accession>
<proteinExistence type="predicted"/>
<dbReference type="Pfam" id="PF00581">
    <property type="entry name" value="Rhodanese"/>
    <property type="match status" value="2"/>
</dbReference>
<dbReference type="Proteomes" id="UP000031561">
    <property type="component" value="Unassembled WGS sequence"/>
</dbReference>
<geneLocation type="plasmid" evidence="3">
    <name>unnamed18</name>
</geneLocation>
<dbReference type="SMART" id="SM00849">
    <property type="entry name" value="Lactamase_B"/>
    <property type="match status" value="1"/>
</dbReference>
<comment type="caution">
    <text evidence="3">The sequence shown here is derived from an EMBL/GenBank/DDBJ whole genome shotgun (WGS) entry which is preliminary data.</text>
</comment>
<dbReference type="EMBL" id="JTHE03000078">
    <property type="protein sequence ID" value="MCM1983761.1"/>
    <property type="molecule type" value="Genomic_DNA"/>
</dbReference>
<dbReference type="CDD" id="cd00158">
    <property type="entry name" value="RHOD"/>
    <property type="match status" value="2"/>
</dbReference>
<dbReference type="RefSeq" id="WP_166282738.1">
    <property type="nucleotide sequence ID" value="NZ_JTHE03000078.1"/>
</dbReference>
<feature type="domain" description="Rhodanese" evidence="2">
    <location>
        <begin position="270"/>
        <end position="360"/>
    </location>
</feature>
<keyword evidence="4" id="KW-1185">Reference proteome</keyword>
<dbReference type="PANTHER" id="PTHR43084:SF1">
    <property type="entry name" value="PERSULFIDE DIOXYGENASE ETHE1, MITOCHONDRIAL"/>
    <property type="match status" value="1"/>
</dbReference>
<protein>
    <submittedName>
        <fullName evidence="3">MBL fold metallo-hydrolase</fullName>
    </submittedName>
</protein>
<keyword evidence="1" id="KW-0479">Metal-binding</keyword>
<sequence length="464" mass="51428">MYFQQFYLESLGHASYFIGSEETGEALVLDVRRDVDLYFETSLQQGMQIKYAADTHQHNDYMTGICELPERGNIQLIGSARADLGYPVREMGDGDRLEMGEILFEVLQTPGHTPEHISFLVTDRARGEDPVLLLSGGSLLVDDVGRPDLLGSPEEVQRHAQDLCQTLKNKILPLPDHVQVYPTHVAGSLCGGNIGSRLSTTIGYERRMNQLLASLTSEDEFAKQCLDLSELPAVPSYWPRMRKANKQGPPLLGVLADPPPLTVSAFKQWQQAGAIVLDCRSPEAFASHIPGSINVGLGSSFTIWAGSVLPPDVPLLLVLERSQDLWDVCWQLIRIGYDLPQGWLAGGMKAWRTAAAEIEQLTLWTVQVLRDQIERDQDLFVLDVRQRQEWKRGHLASATQITGADLPQRLEEVPRDRPIAVVCGSGYRASVAASLLLHHGWTKVVNVLGGMSAWKKAGYEVTRS</sequence>
<dbReference type="InterPro" id="IPR036873">
    <property type="entry name" value="Rhodanese-like_dom_sf"/>
</dbReference>
<dbReference type="InterPro" id="IPR051682">
    <property type="entry name" value="Mito_Persulfide_Diox"/>
</dbReference>
<organism evidence="3 4">
    <name type="scientific">Lyngbya confervoides BDU141951</name>
    <dbReference type="NCBI Taxonomy" id="1574623"/>
    <lineage>
        <taxon>Bacteria</taxon>
        <taxon>Bacillati</taxon>
        <taxon>Cyanobacteriota</taxon>
        <taxon>Cyanophyceae</taxon>
        <taxon>Oscillatoriophycideae</taxon>
        <taxon>Oscillatoriales</taxon>
        <taxon>Microcoleaceae</taxon>
        <taxon>Lyngbya</taxon>
    </lineage>
</organism>
<reference evidence="3 4" key="1">
    <citation type="journal article" date="2015" name="Genome Announc.">
        <title>Draft Genome Sequence of Filamentous Marine Cyanobacterium Lyngbya confervoides Strain BDU141951.</title>
        <authorList>
            <person name="Chandrababunaidu M.M."/>
            <person name="Sen D."/>
            <person name="Tripathy S."/>
        </authorList>
    </citation>
    <scope>NUCLEOTIDE SEQUENCE [LARGE SCALE GENOMIC DNA]</scope>
    <source>
        <strain evidence="3 4">BDU141951</strain>
    </source>
</reference>
<gene>
    <name evidence="3" type="ORF">QQ91_0013130</name>
</gene>
<dbReference type="InterPro" id="IPR036866">
    <property type="entry name" value="RibonucZ/Hydroxyglut_hydro"/>
</dbReference>